<protein>
    <submittedName>
        <fullName evidence="2">Uncharacterized protein</fullName>
    </submittedName>
</protein>
<dbReference type="AlphaFoldDB" id="A0A1D6MR95"/>
<organism evidence="2">
    <name type="scientific">Zea mays</name>
    <name type="common">Maize</name>
    <dbReference type="NCBI Taxonomy" id="4577"/>
    <lineage>
        <taxon>Eukaryota</taxon>
        <taxon>Viridiplantae</taxon>
        <taxon>Streptophyta</taxon>
        <taxon>Embryophyta</taxon>
        <taxon>Tracheophyta</taxon>
        <taxon>Spermatophyta</taxon>
        <taxon>Magnoliopsida</taxon>
        <taxon>Liliopsida</taxon>
        <taxon>Poales</taxon>
        <taxon>Poaceae</taxon>
        <taxon>PACMAD clade</taxon>
        <taxon>Panicoideae</taxon>
        <taxon>Andropogonodae</taxon>
        <taxon>Andropogoneae</taxon>
        <taxon>Tripsacinae</taxon>
        <taxon>Zea</taxon>
    </lineage>
</organism>
<dbReference type="InParanoid" id="A0A1D6MR95"/>
<proteinExistence type="predicted"/>
<dbReference type="EMBL" id="CM007649">
    <property type="protein sequence ID" value="ONM31516.1"/>
    <property type="molecule type" value="Genomic_DNA"/>
</dbReference>
<feature type="region of interest" description="Disordered" evidence="1">
    <location>
        <begin position="80"/>
        <end position="163"/>
    </location>
</feature>
<evidence type="ECO:0000313" key="2">
    <source>
        <dbReference type="EMBL" id="ONM31516.1"/>
    </source>
</evidence>
<feature type="region of interest" description="Disordered" evidence="1">
    <location>
        <begin position="1"/>
        <end position="21"/>
    </location>
</feature>
<evidence type="ECO:0000256" key="1">
    <source>
        <dbReference type="SAM" id="MobiDB-lite"/>
    </source>
</evidence>
<sequence>MGRARTGGGGRKPSAPRPALGLPGMLMIHEIEEREVGGLGWSGLQLPLPQHEPRRVRVPKNQVILQLAVHLRARIQSIEHFNFTPPQESDKKTPGRQRGAYPSSGRSTGVMLPPERARASVTSTSPTPCRLDSACAVQRPLMPPPTTTQSAYSCAPVEAGASA</sequence>
<name>A0A1D6MR95_MAIZE</name>
<feature type="compositionally biased region" description="Gly residues" evidence="1">
    <location>
        <begin position="1"/>
        <end position="11"/>
    </location>
</feature>
<accession>A0A1D6MR95</accession>
<reference evidence="2" key="1">
    <citation type="submission" date="2015-12" db="EMBL/GenBank/DDBJ databases">
        <title>Update maize B73 reference genome by single molecule sequencing technologies.</title>
        <authorList>
            <consortium name="Maize Genome Sequencing Project"/>
            <person name="Ware D."/>
        </authorList>
    </citation>
    <scope>NUCLEOTIDE SEQUENCE [LARGE SCALE GENOMIC DNA]</scope>
    <source>
        <tissue evidence="2">Seedling</tissue>
    </source>
</reference>
<gene>
    <name evidence="2" type="ORF">ZEAMMB73_Zm00001d040540</name>
</gene>